<comment type="caution">
    <text evidence="2">The sequence shown here is derived from an EMBL/GenBank/DDBJ whole genome shotgun (WGS) entry which is preliminary data.</text>
</comment>
<dbReference type="CDD" id="cd00609">
    <property type="entry name" value="AAT_like"/>
    <property type="match status" value="1"/>
</dbReference>
<dbReference type="InterPro" id="IPR015422">
    <property type="entry name" value="PyrdxlP-dep_Trfase_small"/>
</dbReference>
<dbReference type="Gene3D" id="3.40.640.10">
    <property type="entry name" value="Type I PLP-dependent aspartate aminotransferase-like (Major domain)"/>
    <property type="match status" value="1"/>
</dbReference>
<dbReference type="PANTHER" id="PTHR43510">
    <property type="entry name" value="AMINOTRANSFERASE FUNCTION, HYPOTHETICAL (EUROFUNG)"/>
    <property type="match status" value="1"/>
</dbReference>
<dbReference type="GO" id="GO:0030170">
    <property type="term" value="F:pyridoxal phosphate binding"/>
    <property type="evidence" value="ECO:0007669"/>
    <property type="project" value="InterPro"/>
</dbReference>
<dbReference type="InterPro" id="IPR015421">
    <property type="entry name" value="PyrdxlP-dep_Trfase_major"/>
</dbReference>
<organism evidence="2 3">
    <name type="scientific">Caballeronia sordidicola</name>
    <name type="common">Burkholderia sordidicola</name>
    <dbReference type="NCBI Taxonomy" id="196367"/>
    <lineage>
        <taxon>Bacteria</taxon>
        <taxon>Pseudomonadati</taxon>
        <taxon>Pseudomonadota</taxon>
        <taxon>Betaproteobacteria</taxon>
        <taxon>Burkholderiales</taxon>
        <taxon>Burkholderiaceae</taxon>
        <taxon>Caballeronia</taxon>
    </lineage>
</organism>
<dbReference type="InterPro" id="IPR015424">
    <property type="entry name" value="PyrdxlP-dep_Trfase"/>
</dbReference>
<evidence type="ECO:0000313" key="2">
    <source>
        <dbReference type="EMBL" id="OTP74986.1"/>
    </source>
</evidence>
<protein>
    <submittedName>
        <fullName evidence="2">Aspartate aminotransferase</fullName>
    </submittedName>
</protein>
<feature type="domain" description="Aminotransferase class I/classII large" evidence="1">
    <location>
        <begin position="48"/>
        <end position="350"/>
    </location>
</feature>
<evidence type="ECO:0000313" key="3">
    <source>
        <dbReference type="Proteomes" id="UP000194546"/>
    </source>
</evidence>
<dbReference type="InterPro" id="IPR004839">
    <property type="entry name" value="Aminotransferase_I/II_large"/>
</dbReference>
<keyword evidence="2" id="KW-0808">Transferase</keyword>
<sequence length="377" mass="41822">MQPTPFALERYFAVHEFTARYLMCSSDPESMSVADLLALEPGSADAFNNTWLGYTEYPGAPELRRELATLYESIGTDDLIVHTGAQEAIYSFVNTMLEAGDHMIVHMPGYQSHYSVAQALGVSVSPWMAREAEGWALDPDELETLLRPETKALLICAPHNPTGYLPDRERFDAIVDFARKHGLWLFSDEVYRGLEHDPAHRLPAACDVYEKAISLGALSKSHGLAGLRVGWVATRDRDVLAAMNTFKDYLTICNSAPSEFLAAIAVRNTGALIERNTAIVRSNLALLDPFFARHRELLEWHRPRAGTVAFPRLKQGGAERFCAEVLERTGVLLLPGTLLDHGDTHIRIGLGRRNLPDVLAILDNYLREQGGGLNLGR</sequence>
<dbReference type="EMBL" id="NBTY01000078">
    <property type="protein sequence ID" value="OTP74986.1"/>
    <property type="molecule type" value="Genomic_DNA"/>
</dbReference>
<dbReference type="Gene3D" id="3.90.1150.10">
    <property type="entry name" value="Aspartate Aminotransferase, domain 1"/>
    <property type="match status" value="1"/>
</dbReference>
<dbReference type="RefSeq" id="WP_062000575.1">
    <property type="nucleotide sequence ID" value="NZ_NBTY01000078.1"/>
</dbReference>
<dbReference type="SUPFAM" id="SSF53383">
    <property type="entry name" value="PLP-dependent transferases"/>
    <property type="match status" value="1"/>
</dbReference>
<name>A0A242MVS3_CABSO</name>
<dbReference type="Proteomes" id="UP000194546">
    <property type="component" value="Unassembled WGS sequence"/>
</dbReference>
<reference evidence="2 3" key="1">
    <citation type="submission" date="2017-03" db="EMBL/GenBank/DDBJ databases">
        <title>Genome analysis of strain PAMC 26510.</title>
        <authorList>
            <person name="Oh H.-M."/>
            <person name="Yang J.-A."/>
        </authorList>
    </citation>
    <scope>NUCLEOTIDE SEQUENCE [LARGE SCALE GENOMIC DNA]</scope>
    <source>
        <strain evidence="2 3">PAMC 26510</strain>
    </source>
</reference>
<evidence type="ECO:0000259" key="1">
    <source>
        <dbReference type="Pfam" id="PF00155"/>
    </source>
</evidence>
<dbReference type="Pfam" id="PF00155">
    <property type="entry name" value="Aminotran_1_2"/>
    <property type="match status" value="1"/>
</dbReference>
<dbReference type="AlphaFoldDB" id="A0A242MVS3"/>
<gene>
    <name evidence="2" type="ORF">PAMC26510_15590</name>
</gene>
<accession>A0A242MVS3</accession>
<dbReference type="GO" id="GO:0008483">
    <property type="term" value="F:transaminase activity"/>
    <property type="evidence" value="ECO:0007669"/>
    <property type="project" value="UniProtKB-KW"/>
</dbReference>
<proteinExistence type="predicted"/>
<dbReference type="PANTHER" id="PTHR43510:SF1">
    <property type="entry name" value="AMINOTRANSFERASE FUNCTION, HYPOTHETICAL (EUROFUNG)"/>
    <property type="match status" value="1"/>
</dbReference>
<keyword evidence="2" id="KW-0032">Aminotransferase</keyword>